<evidence type="ECO:0000256" key="5">
    <source>
        <dbReference type="ARBA" id="ARBA00023242"/>
    </source>
</evidence>
<feature type="domain" description="GINS subunit" evidence="8">
    <location>
        <begin position="102"/>
        <end position="169"/>
    </location>
</feature>
<evidence type="ECO:0000256" key="3">
    <source>
        <dbReference type="ARBA" id="ARBA00014804"/>
    </source>
</evidence>
<protein>
    <recommendedName>
        <fullName evidence="3 6">DNA replication complex GINS protein SLD5</fullName>
    </recommendedName>
</protein>
<dbReference type="InterPro" id="IPR031633">
    <property type="entry name" value="SLD5_C"/>
</dbReference>
<dbReference type="Pfam" id="PF05916">
    <property type="entry name" value="Sld5"/>
    <property type="match status" value="1"/>
</dbReference>
<dbReference type="Gene3D" id="1.20.58.1030">
    <property type="match status" value="1"/>
</dbReference>
<dbReference type="InterPro" id="IPR036224">
    <property type="entry name" value="GINS_bundle-like_dom_sf"/>
</dbReference>
<dbReference type="EMBL" id="JANBTW010000099">
    <property type="protein sequence ID" value="KAJ2671596.1"/>
    <property type="molecule type" value="Genomic_DNA"/>
</dbReference>
<dbReference type="PANTHER" id="PTHR21206">
    <property type="entry name" value="SLD5 PROTEIN"/>
    <property type="match status" value="1"/>
</dbReference>
<keyword evidence="4 6" id="KW-0235">DNA replication</keyword>
<evidence type="ECO:0000259" key="8">
    <source>
        <dbReference type="Pfam" id="PF05916"/>
    </source>
</evidence>
<dbReference type="GO" id="GO:0006261">
    <property type="term" value="P:DNA-templated DNA replication"/>
    <property type="evidence" value="ECO:0007669"/>
    <property type="project" value="InterPro"/>
</dbReference>
<organism evidence="10 11">
    <name type="scientific">Coemansia spiralis</name>
    <dbReference type="NCBI Taxonomy" id="417178"/>
    <lineage>
        <taxon>Eukaryota</taxon>
        <taxon>Fungi</taxon>
        <taxon>Fungi incertae sedis</taxon>
        <taxon>Zoopagomycota</taxon>
        <taxon>Kickxellomycotina</taxon>
        <taxon>Kickxellomycetes</taxon>
        <taxon>Kickxellales</taxon>
        <taxon>Kickxellaceae</taxon>
        <taxon>Coemansia</taxon>
    </lineage>
</organism>
<dbReference type="CDD" id="cd21692">
    <property type="entry name" value="GINS_B_Sld5"/>
    <property type="match status" value="1"/>
</dbReference>
<comment type="caution">
    <text evidence="10">The sequence shown here is derived from an EMBL/GenBank/DDBJ whole genome shotgun (WGS) entry which is preliminary data.</text>
</comment>
<dbReference type="Pfam" id="PF16922">
    <property type="entry name" value="SLD5_C"/>
    <property type="match status" value="1"/>
</dbReference>
<dbReference type="SUPFAM" id="SSF158573">
    <property type="entry name" value="GINS helical bundle-like"/>
    <property type="match status" value="1"/>
</dbReference>
<feature type="domain" description="DNA replication complex GINS protein SLD5 C-terminal" evidence="9">
    <location>
        <begin position="196"/>
        <end position="249"/>
    </location>
</feature>
<accession>A0A9W8FYM2</accession>
<comment type="similarity">
    <text evidence="2 6">Belongs to the GINS4/SLD5 family.</text>
</comment>
<dbReference type="InterPro" id="IPR008591">
    <property type="entry name" value="GINS_Sld5"/>
</dbReference>
<evidence type="ECO:0000256" key="1">
    <source>
        <dbReference type="ARBA" id="ARBA00004123"/>
    </source>
</evidence>
<evidence type="ECO:0000256" key="4">
    <source>
        <dbReference type="ARBA" id="ARBA00022705"/>
    </source>
</evidence>
<reference evidence="10" key="1">
    <citation type="submission" date="2022-07" db="EMBL/GenBank/DDBJ databases">
        <title>Phylogenomic reconstructions and comparative analyses of Kickxellomycotina fungi.</title>
        <authorList>
            <person name="Reynolds N.K."/>
            <person name="Stajich J.E."/>
            <person name="Barry K."/>
            <person name="Grigoriev I.V."/>
            <person name="Crous P."/>
            <person name="Smith M.E."/>
        </authorList>
    </citation>
    <scope>NUCLEOTIDE SEQUENCE</scope>
    <source>
        <strain evidence="10">NRRL 3115</strain>
    </source>
</reference>
<dbReference type="PIRSF" id="PIRSF007764">
    <property type="entry name" value="Sld5"/>
    <property type="match status" value="1"/>
</dbReference>
<evidence type="ECO:0000313" key="10">
    <source>
        <dbReference type="EMBL" id="KAJ2671596.1"/>
    </source>
</evidence>
<proteinExistence type="inferred from homology"/>
<sequence length="249" mass="28666">MDTENMYEGNFGPNPDHHESSTAVPASSQKTQLSDAMEVEDNRSAEEDEEDEEDVMEDDFSMLMRAWTNERSAPDILEYEGATIENLMELVDFQLQKMKSQPALVANILKMDVDRVKYLVRSYLRTRLSKIEQHARHYVNEPTYSERLSQNELDYAKGFIGLEEKHVRKSFLDQLPPHLRTVDEVSGEGLEMVTKPDLDSAVFCRVRSTVGEFQFEASEDPIAMKRNNVFITRYSIICNLLEDGKVELL</sequence>
<dbReference type="CDD" id="cd11711">
    <property type="entry name" value="GINS_A_Sld5"/>
    <property type="match status" value="1"/>
</dbReference>
<dbReference type="OrthoDB" id="338231at2759"/>
<evidence type="ECO:0000256" key="2">
    <source>
        <dbReference type="ARBA" id="ARBA00008187"/>
    </source>
</evidence>
<feature type="compositionally biased region" description="Acidic residues" evidence="7">
    <location>
        <begin position="46"/>
        <end position="55"/>
    </location>
</feature>
<feature type="region of interest" description="Disordered" evidence="7">
    <location>
        <begin position="1"/>
        <end position="55"/>
    </location>
</feature>
<evidence type="ECO:0000259" key="9">
    <source>
        <dbReference type="Pfam" id="PF16922"/>
    </source>
</evidence>
<comment type="subcellular location">
    <subcellularLocation>
        <location evidence="1 6">Nucleus</location>
    </subcellularLocation>
</comment>
<evidence type="ECO:0000313" key="11">
    <source>
        <dbReference type="Proteomes" id="UP001151518"/>
    </source>
</evidence>
<feature type="compositionally biased region" description="Polar residues" evidence="7">
    <location>
        <begin position="21"/>
        <end position="34"/>
    </location>
</feature>
<dbReference type="GO" id="GO:0000811">
    <property type="term" value="C:GINS complex"/>
    <property type="evidence" value="ECO:0007669"/>
    <property type="project" value="UniProtKB-UniRule"/>
</dbReference>
<keyword evidence="5 6" id="KW-0539">Nucleus</keyword>
<dbReference type="SUPFAM" id="SSF160059">
    <property type="entry name" value="PriA/YqbF domain"/>
    <property type="match status" value="1"/>
</dbReference>
<dbReference type="InterPro" id="IPR021151">
    <property type="entry name" value="GINS_A"/>
</dbReference>
<comment type="function">
    <text evidence="6">The GINS complex plays an essential role in the initiation of DNA replication.</text>
</comment>
<name>A0A9W8FYM2_9FUNG</name>
<dbReference type="InterPro" id="IPR038749">
    <property type="entry name" value="Sld5_GINS_A"/>
</dbReference>
<evidence type="ECO:0000256" key="7">
    <source>
        <dbReference type="SAM" id="MobiDB-lite"/>
    </source>
</evidence>
<dbReference type="Proteomes" id="UP001151518">
    <property type="component" value="Unassembled WGS sequence"/>
</dbReference>
<dbReference type="PANTHER" id="PTHR21206:SF0">
    <property type="entry name" value="DNA REPLICATION COMPLEX GINS PROTEIN SLD5"/>
    <property type="match status" value="1"/>
</dbReference>
<evidence type="ECO:0000256" key="6">
    <source>
        <dbReference type="PIRNR" id="PIRNR007764"/>
    </source>
</evidence>
<dbReference type="GO" id="GO:0000727">
    <property type="term" value="P:double-strand break repair via break-induced replication"/>
    <property type="evidence" value="ECO:0007669"/>
    <property type="project" value="TreeGrafter"/>
</dbReference>
<dbReference type="AlphaFoldDB" id="A0A9W8FYM2"/>
<gene>
    <name evidence="10" type="primary">SLD5</name>
    <name evidence="10" type="ORF">GGI25_005463</name>
</gene>